<comment type="caution">
    <text evidence="1">The sequence shown here is derived from an EMBL/GenBank/DDBJ whole genome shotgun (WGS) entry which is preliminary data.</text>
</comment>
<proteinExistence type="predicted"/>
<name>A0A7J7LWR3_9MAGN</name>
<evidence type="ECO:0000313" key="2">
    <source>
        <dbReference type="Proteomes" id="UP000541444"/>
    </source>
</evidence>
<dbReference type="Proteomes" id="UP000541444">
    <property type="component" value="Unassembled WGS sequence"/>
</dbReference>
<dbReference type="AlphaFoldDB" id="A0A7J7LWR3"/>
<gene>
    <name evidence="1" type="ORF">GIB67_036820</name>
</gene>
<reference evidence="1 2" key="1">
    <citation type="journal article" date="2020" name="IScience">
        <title>Genome Sequencing of the Endangered Kingdonia uniflora (Circaeasteraceae, Ranunculales) Reveals Potential Mechanisms of Evolutionary Specialization.</title>
        <authorList>
            <person name="Sun Y."/>
            <person name="Deng T."/>
            <person name="Zhang A."/>
            <person name="Moore M.J."/>
            <person name="Landis J.B."/>
            <person name="Lin N."/>
            <person name="Zhang H."/>
            <person name="Zhang X."/>
            <person name="Huang J."/>
            <person name="Zhang X."/>
            <person name="Sun H."/>
            <person name="Wang H."/>
        </authorList>
    </citation>
    <scope>NUCLEOTIDE SEQUENCE [LARGE SCALE GENOMIC DNA]</scope>
    <source>
        <strain evidence="1">TB1705</strain>
        <tissue evidence="1">Leaf</tissue>
    </source>
</reference>
<sequence length="63" mass="7353">MSIQTQQIFYYSSVYLHSPHEFMFLVPGRSGYEPLIPTYGKCFPVKLWPPLHLGGERMKCPFT</sequence>
<accession>A0A7J7LWR3</accession>
<keyword evidence="2" id="KW-1185">Reference proteome</keyword>
<evidence type="ECO:0000313" key="1">
    <source>
        <dbReference type="EMBL" id="KAF6147101.1"/>
    </source>
</evidence>
<dbReference type="EMBL" id="JACGCM010001948">
    <property type="protein sequence ID" value="KAF6147101.1"/>
    <property type="molecule type" value="Genomic_DNA"/>
</dbReference>
<organism evidence="1 2">
    <name type="scientific">Kingdonia uniflora</name>
    <dbReference type="NCBI Taxonomy" id="39325"/>
    <lineage>
        <taxon>Eukaryota</taxon>
        <taxon>Viridiplantae</taxon>
        <taxon>Streptophyta</taxon>
        <taxon>Embryophyta</taxon>
        <taxon>Tracheophyta</taxon>
        <taxon>Spermatophyta</taxon>
        <taxon>Magnoliopsida</taxon>
        <taxon>Ranunculales</taxon>
        <taxon>Circaeasteraceae</taxon>
        <taxon>Kingdonia</taxon>
    </lineage>
</organism>
<protein>
    <submittedName>
        <fullName evidence="1">Uncharacterized protein</fullName>
    </submittedName>
</protein>